<evidence type="ECO:0000256" key="2">
    <source>
        <dbReference type="SAM" id="SignalP"/>
    </source>
</evidence>
<proteinExistence type="inferred from homology"/>
<dbReference type="OrthoDB" id="9815002at2"/>
<accession>A0A4Z0WAA6</accession>
<keyword evidence="2" id="KW-0732">Signal</keyword>
<protein>
    <submittedName>
        <fullName evidence="4">Lytic transglycosylase domain-containing protein</fullName>
    </submittedName>
</protein>
<evidence type="ECO:0000313" key="5">
    <source>
        <dbReference type="Proteomes" id="UP000297475"/>
    </source>
</evidence>
<sequence length="205" mass="23037">MVWSVLVLLLVSCAPVNAEPIPSAAKGHQRELTRLAQQEFGLNAPVALFAAQIHQESTWRPDARSPFANGLAQFTPDTAEWIAQAYPSLGRAAPFSPAWSLRAMLVYNRHIKQRINPVYDAAIPACDHWAMTLSGYNGGPGWVSRDRRLATEAGDNPDRWFDHVEHHTARADWARTENRHYPRRILLELEPTYRRAGWHGGAVCP</sequence>
<feature type="signal peptide" evidence="2">
    <location>
        <begin position="1"/>
        <end position="18"/>
    </location>
</feature>
<gene>
    <name evidence="4" type="ORF">E4656_13680</name>
</gene>
<dbReference type="PANTHER" id="PTHR37423:SF2">
    <property type="entry name" value="MEMBRANE-BOUND LYTIC MUREIN TRANSGLYCOSYLASE C"/>
    <property type="match status" value="1"/>
</dbReference>
<evidence type="ECO:0000259" key="3">
    <source>
        <dbReference type="Pfam" id="PF01464"/>
    </source>
</evidence>
<dbReference type="AlphaFoldDB" id="A0A4Z0WAA6"/>
<reference evidence="4 5" key="1">
    <citation type="submission" date="2019-04" db="EMBL/GenBank/DDBJ databases">
        <title>Natronospirillum operosus gen. nov., sp. nov., a haloalkaliphilic satellite isolated from decaying biomass of laboratory culture of cyanobacterium Geitlerinema sp. and proposal of Natronospirillaceae fam. nov. and Saccharospirillaceae fam. nov.</title>
        <authorList>
            <person name="Kevbrin V."/>
            <person name="Boltyanskaya Y."/>
            <person name="Koziaeva V."/>
            <person name="Grouzdev D.S."/>
            <person name="Park M."/>
            <person name="Cho J."/>
        </authorList>
    </citation>
    <scope>NUCLEOTIDE SEQUENCE [LARGE SCALE GENOMIC DNA]</scope>
    <source>
        <strain evidence="4 5">G-116</strain>
    </source>
</reference>
<comment type="similarity">
    <text evidence="1">Belongs to the transglycosylase Slt family.</text>
</comment>
<evidence type="ECO:0000313" key="4">
    <source>
        <dbReference type="EMBL" id="TGG92516.1"/>
    </source>
</evidence>
<dbReference type="Proteomes" id="UP000297475">
    <property type="component" value="Unassembled WGS sequence"/>
</dbReference>
<dbReference type="InterPro" id="IPR008258">
    <property type="entry name" value="Transglycosylase_SLT_dom_1"/>
</dbReference>
<feature type="chain" id="PRO_5021199524" evidence="2">
    <location>
        <begin position="19"/>
        <end position="205"/>
    </location>
</feature>
<dbReference type="PANTHER" id="PTHR37423">
    <property type="entry name" value="SOLUBLE LYTIC MUREIN TRANSGLYCOSYLASE-RELATED"/>
    <property type="match status" value="1"/>
</dbReference>
<dbReference type="InterPro" id="IPR023346">
    <property type="entry name" value="Lysozyme-like_dom_sf"/>
</dbReference>
<dbReference type="SUPFAM" id="SSF53955">
    <property type="entry name" value="Lysozyme-like"/>
    <property type="match status" value="1"/>
</dbReference>
<dbReference type="Pfam" id="PF01464">
    <property type="entry name" value="SLT"/>
    <property type="match status" value="1"/>
</dbReference>
<dbReference type="Gene3D" id="1.10.530.10">
    <property type="match status" value="1"/>
</dbReference>
<keyword evidence="5" id="KW-1185">Reference proteome</keyword>
<feature type="domain" description="Transglycosylase SLT" evidence="3">
    <location>
        <begin position="44"/>
        <end position="154"/>
    </location>
</feature>
<comment type="caution">
    <text evidence="4">The sequence shown here is derived from an EMBL/GenBank/DDBJ whole genome shotgun (WGS) entry which is preliminary data.</text>
</comment>
<name>A0A4Z0WAA6_9GAMM</name>
<evidence type="ECO:0000256" key="1">
    <source>
        <dbReference type="ARBA" id="ARBA00007734"/>
    </source>
</evidence>
<organism evidence="4 5">
    <name type="scientific">Natronospirillum operosum</name>
    <dbReference type="NCBI Taxonomy" id="2759953"/>
    <lineage>
        <taxon>Bacteria</taxon>
        <taxon>Pseudomonadati</taxon>
        <taxon>Pseudomonadota</taxon>
        <taxon>Gammaproteobacteria</taxon>
        <taxon>Oceanospirillales</taxon>
        <taxon>Natronospirillaceae</taxon>
        <taxon>Natronospirillum</taxon>
    </lineage>
</organism>
<dbReference type="RefSeq" id="WP_135483849.1">
    <property type="nucleotide sequence ID" value="NZ_SRMF01000005.1"/>
</dbReference>
<dbReference type="EMBL" id="SRMF01000005">
    <property type="protein sequence ID" value="TGG92516.1"/>
    <property type="molecule type" value="Genomic_DNA"/>
</dbReference>